<feature type="region of interest" description="Disordered" evidence="1">
    <location>
        <begin position="64"/>
        <end position="112"/>
    </location>
</feature>
<feature type="region of interest" description="Disordered" evidence="1">
    <location>
        <begin position="214"/>
        <end position="248"/>
    </location>
</feature>
<dbReference type="Proteomes" id="UP000037696">
    <property type="component" value="Unassembled WGS sequence"/>
</dbReference>
<name>A0A0M8NV88_9EURO</name>
<feature type="region of interest" description="Disordered" evidence="1">
    <location>
        <begin position="1"/>
        <end position="30"/>
    </location>
</feature>
<evidence type="ECO:0000313" key="3">
    <source>
        <dbReference type="Proteomes" id="UP000037696"/>
    </source>
</evidence>
<feature type="compositionally biased region" description="Basic and acidic residues" evidence="1">
    <location>
        <begin position="1"/>
        <end position="11"/>
    </location>
</feature>
<accession>A0A0M8NV88</accession>
<organism evidence="2 3">
    <name type="scientific">Penicillium nordicum</name>
    <dbReference type="NCBI Taxonomy" id="229535"/>
    <lineage>
        <taxon>Eukaryota</taxon>
        <taxon>Fungi</taxon>
        <taxon>Dikarya</taxon>
        <taxon>Ascomycota</taxon>
        <taxon>Pezizomycotina</taxon>
        <taxon>Eurotiomycetes</taxon>
        <taxon>Eurotiomycetidae</taxon>
        <taxon>Eurotiales</taxon>
        <taxon>Aspergillaceae</taxon>
        <taxon>Penicillium</taxon>
    </lineage>
</organism>
<dbReference type="AlphaFoldDB" id="A0A0M8NV88"/>
<keyword evidence="3" id="KW-1185">Reference proteome</keyword>
<comment type="caution">
    <text evidence="2">The sequence shown here is derived from an EMBL/GenBank/DDBJ whole genome shotgun (WGS) entry which is preliminary data.</text>
</comment>
<dbReference type="EMBL" id="LHQQ01000279">
    <property type="protein sequence ID" value="KOS38007.1"/>
    <property type="molecule type" value="Genomic_DNA"/>
</dbReference>
<proteinExistence type="predicted"/>
<gene>
    <name evidence="2" type="ORF">ACN38_g11180</name>
</gene>
<evidence type="ECO:0000256" key="1">
    <source>
        <dbReference type="SAM" id="MobiDB-lite"/>
    </source>
</evidence>
<reference evidence="2 3" key="1">
    <citation type="submission" date="2015-08" db="EMBL/GenBank/DDBJ databases">
        <title>Genome sequencing of Penicillium nordicum.</title>
        <authorList>
            <person name="Nguyen H.D."/>
            <person name="Seifert K.A."/>
        </authorList>
    </citation>
    <scope>NUCLEOTIDE SEQUENCE [LARGE SCALE GENOMIC DNA]</scope>
    <source>
        <strain evidence="2 3">DAOMC 185683</strain>
    </source>
</reference>
<dbReference type="OrthoDB" id="4369490at2759"/>
<sequence length="248" mass="26586">MKESFEVDNNRRQFRTAKQKKKKKQSSTREKNVIFCKFHNALGNHYAKDYSLNKNNSASAILQPLQPQPPIDAPALDAPASGLPPSGLPQKGYLSNLPDPNSFDFSDDDEMGGSFRKEVEAQQDGNGPRFEVGGVQAPVGPEIVPQPSLIIGLVDIQGRIYSINQQQFPTASPIYAPAFGLTLLGLPQSGLTPLGLTPSGLSSGLPFAPAYQPNSSDLFAPAHQPNSSDLFTPANQPGSIDPYVKNGG</sequence>
<protein>
    <submittedName>
        <fullName evidence="2">Uncharacterized protein</fullName>
    </submittedName>
</protein>
<feature type="compositionally biased region" description="Polar residues" evidence="1">
    <location>
        <begin position="224"/>
        <end position="238"/>
    </location>
</feature>
<evidence type="ECO:0000313" key="2">
    <source>
        <dbReference type="EMBL" id="KOS38007.1"/>
    </source>
</evidence>
<feature type="compositionally biased region" description="Basic residues" evidence="1">
    <location>
        <begin position="12"/>
        <end position="26"/>
    </location>
</feature>